<organism evidence="1 2">
    <name type="scientific">Hypholoma sublateritium (strain FD-334 SS-4)</name>
    <dbReference type="NCBI Taxonomy" id="945553"/>
    <lineage>
        <taxon>Eukaryota</taxon>
        <taxon>Fungi</taxon>
        <taxon>Dikarya</taxon>
        <taxon>Basidiomycota</taxon>
        <taxon>Agaricomycotina</taxon>
        <taxon>Agaricomycetes</taxon>
        <taxon>Agaricomycetidae</taxon>
        <taxon>Agaricales</taxon>
        <taxon>Agaricineae</taxon>
        <taxon>Strophariaceae</taxon>
        <taxon>Hypholoma</taxon>
    </lineage>
</organism>
<gene>
    <name evidence="1" type="ORF">HYPSUDRAFT_200026</name>
</gene>
<evidence type="ECO:0000313" key="1">
    <source>
        <dbReference type="EMBL" id="KJA25123.1"/>
    </source>
</evidence>
<dbReference type="AlphaFoldDB" id="A0A0D2MMF6"/>
<keyword evidence="2" id="KW-1185">Reference proteome</keyword>
<dbReference type="Proteomes" id="UP000054270">
    <property type="component" value="Unassembled WGS sequence"/>
</dbReference>
<proteinExistence type="predicted"/>
<protein>
    <submittedName>
        <fullName evidence="1">Uncharacterized protein</fullName>
    </submittedName>
</protein>
<sequence length="492" mass="54906">MARTPMLNEDVYRLICHEYAQGHDSLLNLACASRLFAAICRGHLFRHMKLDIHCGQDSEELGAILERDPALSSAVWQVTLFDGGMPPLPQLSNIEPEEHTPSPTTDQYTLLTNDSSHFSFIIPRLSNLKAVELYLKYTFANTPPLRWEELSTAFQQLLLRPEVRNVGLEGIHNIPMDVSTMFLSKDSLRLSRCTYTPPVVDLSRWPASNFKVTVTKLALEWIGLEEASDIREETTTIIHHWVYAHVIHGIPFPSIDSLHLALGCWASISEAGEFLRLFQNSIRSLSLNTTKLHLEALQILPFNLPARKGQLIPKAVSAFSVAHIPTLIVQGIPAYQDGWAAFELEPISLRANLDPAVRALSYRVKQWAADPTKRGNGELAWVVNMLQVLPAPRARALQSLSLVVEVGGHMHMAASVCDLLATLAGEMVWNELRTTLSREEFSALREVEITLVLPCRLTGALAQMLCTVTGYIQRCLLWSFPRRGLQVSVVGA</sequence>
<dbReference type="OrthoDB" id="3014384at2759"/>
<reference evidence="2" key="1">
    <citation type="submission" date="2014-04" db="EMBL/GenBank/DDBJ databases">
        <title>Evolutionary Origins and Diversification of the Mycorrhizal Mutualists.</title>
        <authorList>
            <consortium name="DOE Joint Genome Institute"/>
            <consortium name="Mycorrhizal Genomics Consortium"/>
            <person name="Kohler A."/>
            <person name="Kuo A."/>
            <person name="Nagy L.G."/>
            <person name="Floudas D."/>
            <person name="Copeland A."/>
            <person name="Barry K.W."/>
            <person name="Cichocki N."/>
            <person name="Veneault-Fourrey C."/>
            <person name="LaButti K."/>
            <person name="Lindquist E.A."/>
            <person name="Lipzen A."/>
            <person name="Lundell T."/>
            <person name="Morin E."/>
            <person name="Murat C."/>
            <person name="Riley R."/>
            <person name="Ohm R."/>
            <person name="Sun H."/>
            <person name="Tunlid A."/>
            <person name="Henrissat B."/>
            <person name="Grigoriev I.V."/>
            <person name="Hibbett D.S."/>
            <person name="Martin F."/>
        </authorList>
    </citation>
    <scope>NUCLEOTIDE SEQUENCE [LARGE SCALE GENOMIC DNA]</scope>
    <source>
        <strain evidence="2">FD-334 SS-4</strain>
    </source>
</reference>
<name>A0A0D2MMF6_HYPSF</name>
<dbReference type="EMBL" id="KN817533">
    <property type="protein sequence ID" value="KJA25123.1"/>
    <property type="molecule type" value="Genomic_DNA"/>
</dbReference>
<evidence type="ECO:0000313" key="2">
    <source>
        <dbReference type="Proteomes" id="UP000054270"/>
    </source>
</evidence>
<accession>A0A0D2MMF6</accession>